<evidence type="ECO:0000313" key="2">
    <source>
        <dbReference type="Proteomes" id="UP000050482"/>
    </source>
</evidence>
<keyword evidence="2" id="KW-1185">Reference proteome</keyword>
<dbReference type="Proteomes" id="UP000050482">
    <property type="component" value="Unassembled WGS sequence"/>
</dbReference>
<accession>A0A0P9CL92</accession>
<proteinExistence type="predicted"/>
<dbReference type="InterPro" id="IPR027396">
    <property type="entry name" value="DsrEFH-like"/>
</dbReference>
<reference evidence="1 2" key="1">
    <citation type="submission" date="2015-09" db="EMBL/GenBank/DDBJ databases">
        <title>Draft genome sequence of Alicyclobacillus ferrooxydans DSM 22381.</title>
        <authorList>
            <person name="Hemp J."/>
        </authorList>
    </citation>
    <scope>NUCLEOTIDE SEQUENCE [LARGE SCALE GENOMIC DNA]</scope>
    <source>
        <strain evidence="1 2">TC-34</strain>
    </source>
</reference>
<dbReference type="InterPro" id="IPR003787">
    <property type="entry name" value="Sulphur_relay_DsrE/F-like"/>
</dbReference>
<dbReference type="RefSeq" id="WP_054969079.1">
    <property type="nucleotide sequence ID" value="NZ_LJCO01000045.1"/>
</dbReference>
<organism evidence="1 2">
    <name type="scientific">Alicyclobacillus ferrooxydans</name>
    <dbReference type="NCBI Taxonomy" id="471514"/>
    <lineage>
        <taxon>Bacteria</taxon>
        <taxon>Bacillati</taxon>
        <taxon>Bacillota</taxon>
        <taxon>Bacilli</taxon>
        <taxon>Bacillales</taxon>
        <taxon>Alicyclobacillaceae</taxon>
        <taxon>Alicyclobacillus</taxon>
    </lineage>
</organism>
<dbReference type="STRING" id="471514.AN477_10325"/>
<dbReference type="Gene3D" id="3.40.1260.10">
    <property type="entry name" value="DsrEFH-like"/>
    <property type="match status" value="1"/>
</dbReference>
<name>A0A0P9CL92_9BACL</name>
<sequence>MEQRFVIFVHAKEDEGAKAAHSLLYAKELHEAGIEVKLVFDGAGVKSLANFATNTERPTHKVYLELKDQGVIAGACEFCSTAMGVEEAVLATGIPRLNEISGHPSIAAYVKDGYTPIVM</sequence>
<gene>
    <name evidence="1" type="ORF">AN477_10325</name>
</gene>
<dbReference type="OrthoDB" id="9807925at2"/>
<dbReference type="EMBL" id="LJCO01000045">
    <property type="protein sequence ID" value="KPV43776.1"/>
    <property type="molecule type" value="Genomic_DNA"/>
</dbReference>
<dbReference type="SUPFAM" id="SSF75169">
    <property type="entry name" value="DsrEFH-like"/>
    <property type="match status" value="1"/>
</dbReference>
<dbReference type="Pfam" id="PF02635">
    <property type="entry name" value="DsrE"/>
    <property type="match status" value="1"/>
</dbReference>
<dbReference type="AlphaFoldDB" id="A0A0P9CL92"/>
<comment type="caution">
    <text evidence="1">The sequence shown here is derived from an EMBL/GenBank/DDBJ whole genome shotgun (WGS) entry which is preliminary data.</text>
</comment>
<dbReference type="PATRIC" id="fig|471514.4.peg.5116"/>
<evidence type="ECO:0000313" key="1">
    <source>
        <dbReference type="EMBL" id="KPV43776.1"/>
    </source>
</evidence>
<protein>
    <submittedName>
        <fullName evidence="1">Uncharacterized protein</fullName>
    </submittedName>
</protein>